<proteinExistence type="predicted"/>
<dbReference type="VEuPathDB" id="VectorBase:LDEU004499"/>
<dbReference type="AlphaFoldDB" id="A0A443SJ32"/>
<organism evidence="2 3">
    <name type="scientific">Leptotrombidium deliense</name>
    <dbReference type="NCBI Taxonomy" id="299467"/>
    <lineage>
        <taxon>Eukaryota</taxon>
        <taxon>Metazoa</taxon>
        <taxon>Ecdysozoa</taxon>
        <taxon>Arthropoda</taxon>
        <taxon>Chelicerata</taxon>
        <taxon>Arachnida</taxon>
        <taxon>Acari</taxon>
        <taxon>Acariformes</taxon>
        <taxon>Trombidiformes</taxon>
        <taxon>Prostigmata</taxon>
        <taxon>Anystina</taxon>
        <taxon>Parasitengona</taxon>
        <taxon>Trombiculoidea</taxon>
        <taxon>Trombiculidae</taxon>
        <taxon>Leptotrombidium</taxon>
    </lineage>
</organism>
<feature type="non-terminal residue" evidence="2">
    <location>
        <position position="247"/>
    </location>
</feature>
<keyword evidence="1" id="KW-0472">Membrane</keyword>
<accession>A0A443SJ32</accession>
<dbReference type="Pfam" id="PF01275">
    <property type="entry name" value="Myelin_PLP"/>
    <property type="match status" value="1"/>
</dbReference>
<evidence type="ECO:0000313" key="2">
    <source>
        <dbReference type="EMBL" id="RWS27541.1"/>
    </source>
</evidence>
<sequence>CCKCCILRLPFGTITATLIALCGLVIAVTSLMQSTVISDRIFFELFNDLKVTYVILTIAIGVIIFMNLMIGFATTGRHSNPGKLRRCCCNPGSASTCVIKTVFVINYILYHLLLFCSLILVVSLFVCYVSSSLCHEESKFPEAEQEIDLTQFHFFLSVRQNETELLKFNGKRLKMLCTDFMSSLSLYVMLSTLGCVLLTVAFMNYLINLSVNWVRLSTKQKCAELMYINSAEMTAFGDGNVDNGSRY</sequence>
<dbReference type="PANTHER" id="PTHR11683">
    <property type="entry name" value="MYELIN PROTEOLIPID"/>
    <property type="match status" value="1"/>
</dbReference>
<feature type="transmembrane region" description="Helical" evidence="1">
    <location>
        <begin position="184"/>
        <end position="207"/>
    </location>
</feature>
<keyword evidence="1" id="KW-1133">Transmembrane helix</keyword>
<name>A0A443SJ32_9ACAR</name>
<reference evidence="2 3" key="1">
    <citation type="journal article" date="2018" name="Gigascience">
        <title>Genomes of trombidid mites reveal novel predicted allergens and laterally-transferred genes associated with secondary metabolism.</title>
        <authorList>
            <person name="Dong X."/>
            <person name="Chaisiri K."/>
            <person name="Xia D."/>
            <person name="Armstrong S.D."/>
            <person name="Fang Y."/>
            <person name="Donnelly M.J."/>
            <person name="Kadowaki T."/>
            <person name="McGarry J.W."/>
            <person name="Darby A.C."/>
            <person name="Makepeace B.L."/>
        </authorList>
    </citation>
    <scope>NUCLEOTIDE SEQUENCE [LARGE SCALE GENOMIC DNA]</scope>
    <source>
        <strain evidence="2">UoL-UT</strain>
    </source>
</reference>
<dbReference type="InterPro" id="IPR001614">
    <property type="entry name" value="Myelin_PLP"/>
</dbReference>
<dbReference type="STRING" id="299467.A0A443SJ32"/>
<evidence type="ECO:0000256" key="1">
    <source>
        <dbReference type="SAM" id="Phobius"/>
    </source>
</evidence>
<dbReference type="GO" id="GO:0031175">
    <property type="term" value="P:neuron projection development"/>
    <property type="evidence" value="ECO:0007669"/>
    <property type="project" value="TreeGrafter"/>
</dbReference>
<dbReference type="EMBL" id="NCKV01001945">
    <property type="protein sequence ID" value="RWS27541.1"/>
    <property type="molecule type" value="Genomic_DNA"/>
</dbReference>
<keyword evidence="3" id="KW-1185">Reference proteome</keyword>
<feature type="non-terminal residue" evidence="2">
    <location>
        <position position="1"/>
    </location>
</feature>
<dbReference type="Proteomes" id="UP000288716">
    <property type="component" value="Unassembled WGS sequence"/>
</dbReference>
<gene>
    <name evidence="2" type="ORF">B4U80_03176</name>
</gene>
<protein>
    <submittedName>
        <fullName evidence="2">Uncharacterized protein</fullName>
    </submittedName>
</protein>
<keyword evidence="1" id="KW-0812">Transmembrane</keyword>
<feature type="transmembrane region" description="Helical" evidence="1">
    <location>
        <begin position="12"/>
        <end position="32"/>
    </location>
</feature>
<feature type="transmembrane region" description="Helical" evidence="1">
    <location>
        <begin position="108"/>
        <end position="131"/>
    </location>
</feature>
<dbReference type="PANTHER" id="PTHR11683:SF12">
    <property type="entry name" value="M6, ISOFORM F"/>
    <property type="match status" value="1"/>
</dbReference>
<comment type="caution">
    <text evidence="2">The sequence shown here is derived from an EMBL/GenBank/DDBJ whole genome shotgun (WGS) entry which is preliminary data.</text>
</comment>
<evidence type="ECO:0000313" key="3">
    <source>
        <dbReference type="Proteomes" id="UP000288716"/>
    </source>
</evidence>
<feature type="transmembrane region" description="Helical" evidence="1">
    <location>
        <begin position="52"/>
        <end position="76"/>
    </location>
</feature>
<dbReference type="GO" id="GO:0005886">
    <property type="term" value="C:plasma membrane"/>
    <property type="evidence" value="ECO:0007669"/>
    <property type="project" value="TreeGrafter"/>
</dbReference>
<dbReference type="OrthoDB" id="9993736at2759"/>